<accession>A0A8J8NZQ2</accession>
<evidence type="ECO:0000313" key="1">
    <source>
        <dbReference type="EMBL" id="TNV83036.1"/>
    </source>
</evidence>
<protein>
    <submittedName>
        <fullName evidence="1">Uncharacterized protein</fullName>
    </submittedName>
</protein>
<gene>
    <name evidence="1" type="ORF">FGO68_gene12819</name>
</gene>
<keyword evidence="2" id="KW-1185">Reference proteome</keyword>
<dbReference type="EMBL" id="RRYP01004238">
    <property type="protein sequence ID" value="TNV83036.1"/>
    <property type="molecule type" value="Genomic_DNA"/>
</dbReference>
<reference evidence="1" key="1">
    <citation type="submission" date="2019-06" db="EMBL/GenBank/DDBJ databases">
        <authorList>
            <person name="Zheng W."/>
        </authorList>
    </citation>
    <scope>NUCLEOTIDE SEQUENCE</scope>
    <source>
        <strain evidence="1">QDHG01</strain>
    </source>
</reference>
<name>A0A8J8NZQ2_HALGN</name>
<proteinExistence type="predicted"/>
<organism evidence="1 2">
    <name type="scientific">Halteria grandinella</name>
    <dbReference type="NCBI Taxonomy" id="5974"/>
    <lineage>
        <taxon>Eukaryota</taxon>
        <taxon>Sar</taxon>
        <taxon>Alveolata</taxon>
        <taxon>Ciliophora</taxon>
        <taxon>Intramacronucleata</taxon>
        <taxon>Spirotrichea</taxon>
        <taxon>Stichotrichia</taxon>
        <taxon>Sporadotrichida</taxon>
        <taxon>Halteriidae</taxon>
        <taxon>Halteria</taxon>
    </lineage>
</organism>
<sequence>MPQQSLQSSFLRVSSLLNNPTKPPLLTLNTLQDRQSHDVSLVSDHLNFMPRKDHQIILKVSFFQSKADFQCLFQFYSVASFHSNFNSFIESISTGLRFQFFYIPTTFVVFVGKRSLVQIYPLQRFSSQDHRIHSLICVIAQIKFHYGSPYHRAFIFEQMKSLVVQRVLPLLQRQ</sequence>
<dbReference type="AlphaFoldDB" id="A0A8J8NZQ2"/>
<evidence type="ECO:0000313" key="2">
    <source>
        <dbReference type="Proteomes" id="UP000785679"/>
    </source>
</evidence>
<comment type="caution">
    <text evidence="1">The sequence shown here is derived from an EMBL/GenBank/DDBJ whole genome shotgun (WGS) entry which is preliminary data.</text>
</comment>
<dbReference type="Proteomes" id="UP000785679">
    <property type="component" value="Unassembled WGS sequence"/>
</dbReference>